<reference evidence="2" key="1">
    <citation type="submission" date="2023-07" db="EMBL/GenBank/DDBJ databases">
        <title>30 novel species of actinomycetes from the DSMZ collection.</title>
        <authorList>
            <person name="Nouioui I."/>
        </authorList>
    </citation>
    <scope>NUCLEOTIDE SEQUENCE [LARGE SCALE GENOMIC DNA]</scope>
    <source>
        <strain evidence="2">DSM 41699</strain>
    </source>
</reference>
<accession>A0ABU2U297</accession>
<dbReference type="Proteomes" id="UP001183809">
    <property type="component" value="Unassembled WGS sequence"/>
</dbReference>
<organism evidence="1 2">
    <name type="scientific">Streptomyces gibsoniae</name>
    <dbReference type="NCBI Taxonomy" id="3075529"/>
    <lineage>
        <taxon>Bacteria</taxon>
        <taxon>Bacillati</taxon>
        <taxon>Actinomycetota</taxon>
        <taxon>Actinomycetes</taxon>
        <taxon>Kitasatosporales</taxon>
        <taxon>Streptomycetaceae</taxon>
        <taxon>Streptomyces</taxon>
    </lineage>
</organism>
<evidence type="ECO:0000313" key="1">
    <source>
        <dbReference type="EMBL" id="MDT0467324.1"/>
    </source>
</evidence>
<gene>
    <name evidence="1" type="ORF">RM764_30735</name>
</gene>
<dbReference type="Gene3D" id="2.120.10.30">
    <property type="entry name" value="TolB, C-terminal domain"/>
    <property type="match status" value="1"/>
</dbReference>
<sequence>MAATLVVTATGPATAASGPVSDVRFAAHLNIADGQRPENFTLEPGGGADVTFAYSRQVARITPDGRAHVLATLPAPPAGSTPPS</sequence>
<dbReference type="EMBL" id="JAVREY010000051">
    <property type="protein sequence ID" value="MDT0467324.1"/>
    <property type="molecule type" value="Genomic_DNA"/>
</dbReference>
<dbReference type="RefSeq" id="WP_311698784.1">
    <property type="nucleotide sequence ID" value="NZ_JAVREY010000051.1"/>
</dbReference>
<protein>
    <submittedName>
        <fullName evidence="1">Uncharacterized protein</fullName>
    </submittedName>
</protein>
<dbReference type="InterPro" id="IPR011042">
    <property type="entry name" value="6-blade_b-propeller_TolB-like"/>
</dbReference>
<keyword evidence="2" id="KW-1185">Reference proteome</keyword>
<proteinExistence type="predicted"/>
<name>A0ABU2U297_9ACTN</name>
<comment type="caution">
    <text evidence="1">The sequence shown here is derived from an EMBL/GenBank/DDBJ whole genome shotgun (WGS) entry which is preliminary data.</text>
</comment>
<evidence type="ECO:0000313" key="2">
    <source>
        <dbReference type="Proteomes" id="UP001183809"/>
    </source>
</evidence>